<protein>
    <submittedName>
        <fullName evidence="2">Uncharacterized protein</fullName>
    </submittedName>
</protein>
<evidence type="ECO:0000313" key="3">
    <source>
        <dbReference type="Proteomes" id="UP000887568"/>
    </source>
</evidence>
<evidence type="ECO:0000313" key="2">
    <source>
        <dbReference type="EnsemblMetazoa" id="XP_038065059.1"/>
    </source>
</evidence>
<dbReference type="AlphaFoldDB" id="A0A914ANQ1"/>
<dbReference type="EnsemblMetazoa" id="XM_038209131.1">
    <property type="protein sequence ID" value="XP_038065059.1"/>
    <property type="gene ID" value="LOC119735429"/>
</dbReference>
<dbReference type="OrthoDB" id="10125068at2759"/>
<sequence>MLLGVLFLLFLTSQEAWGFWEDGSKDPTSSHLGFYQKNLTCNDAGTTCQLCYTAHVNGRAYPHIIEYTTEPYKLEHTSLAGSYDGKYSVIQDDPTQTFRLCSELQTEHSHMRDMKFELCLETRFSRGGMVPETCASPIAVVSLQVNDGDKKMRGQQVLVCKP</sequence>
<organism evidence="2 3">
    <name type="scientific">Patiria miniata</name>
    <name type="common">Bat star</name>
    <name type="synonym">Asterina miniata</name>
    <dbReference type="NCBI Taxonomy" id="46514"/>
    <lineage>
        <taxon>Eukaryota</taxon>
        <taxon>Metazoa</taxon>
        <taxon>Echinodermata</taxon>
        <taxon>Eleutherozoa</taxon>
        <taxon>Asterozoa</taxon>
        <taxon>Asteroidea</taxon>
        <taxon>Valvatacea</taxon>
        <taxon>Valvatida</taxon>
        <taxon>Asterinidae</taxon>
        <taxon>Patiria</taxon>
    </lineage>
</organism>
<dbReference type="RefSeq" id="XP_038065059.1">
    <property type="nucleotide sequence ID" value="XM_038209131.1"/>
</dbReference>
<accession>A0A914ANQ1</accession>
<dbReference type="Proteomes" id="UP000887568">
    <property type="component" value="Unplaced"/>
</dbReference>
<feature type="signal peptide" evidence="1">
    <location>
        <begin position="1"/>
        <end position="18"/>
    </location>
</feature>
<keyword evidence="3" id="KW-1185">Reference proteome</keyword>
<name>A0A914ANQ1_PATMI</name>
<evidence type="ECO:0000256" key="1">
    <source>
        <dbReference type="SAM" id="SignalP"/>
    </source>
</evidence>
<reference evidence="2" key="1">
    <citation type="submission" date="2022-11" db="UniProtKB">
        <authorList>
            <consortium name="EnsemblMetazoa"/>
        </authorList>
    </citation>
    <scope>IDENTIFICATION</scope>
</reference>
<keyword evidence="1" id="KW-0732">Signal</keyword>
<proteinExistence type="predicted"/>
<feature type="chain" id="PRO_5037079489" evidence="1">
    <location>
        <begin position="19"/>
        <end position="162"/>
    </location>
</feature>
<dbReference type="GeneID" id="119735429"/>